<reference evidence="2" key="1">
    <citation type="submission" date="2018-05" db="EMBL/GenBank/DDBJ databases">
        <title>Leptospira yasudae sp. nov. and Leptospira stimsonii sp. nov., two pathogenic species of the genus Leptospira isolated from environmental sources.</title>
        <authorList>
            <person name="Casanovas-Massana A."/>
            <person name="Hamond C."/>
            <person name="Santos L.A."/>
            <person name="Hacker K.P."/>
            <person name="Balassiano I."/>
            <person name="Medeiros M.A."/>
            <person name="Reis M.G."/>
            <person name="Ko A.I."/>
            <person name="Wunder E.A."/>
        </authorList>
    </citation>
    <scope>NUCLEOTIDE SEQUENCE [LARGE SCALE GENOMIC DNA]</scope>
    <source>
        <strain evidence="2">AMB6-RJ</strain>
    </source>
</reference>
<dbReference type="Proteomes" id="UP000266669">
    <property type="component" value="Unassembled WGS sequence"/>
</dbReference>
<gene>
    <name evidence="1" type="ORF">DLM78_07225</name>
</gene>
<sequence>MPDKFDRIIFCILESETISINDRASAPKEIQSLRNSITNEMEIQFQVLFRKNISRIQVQSVLF</sequence>
<dbReference type="AlphaFoldDB" id="A0A8B3CX36"/>
<dbReference type="EMBL" id="QHCS01000001">
    <property type="protein sequence ID" value="RHX88704.1"/>
    <property type="molecule type" value="Genomic_DNA"/>
</dbReference>
<evidence type="ECO:0000313" key="2">
    <source>
        <dbReference type="Proteomes" id="UP000266669"/>
    </source>
</evidence>
<comment type="caution">
    <text evidence="1">The sequence shown here is derived from an EMBL/GenBank/DDBJ whole genome shotgun (WGS) entry which is preliminary data.</text>
</comment>
<organism evidence="1 2">
    <name type="scientific">Leptospira stimsonii</name>
    <dbReference type="NCBI Taxonomy" id="2202203"/>
    <lineage>
        <taxon>Bacteria</taxon>
        <taxon>Pseudomonadati</taxon>
        <taxon>Spirochaetota</taxon>
        <taxon>Spirochaetia</taxon>
        <taxon>Leptospirales</taxon>
        <taxon>Leptospiraceae</taxon>
        <taxon>Leptospira</taxon>
    </lineage>
</organism>
<accession>A0A8B3CX36</accession>
<evidence type="ECO:0000313" key="1">
    <source>
        <dbReference type="EMBL" id="RHX88704.1"/>
    </source>
</evidence>
<protein>
    <submittedName>
        <fullName evidence="1">Uncharacterized protein</fullName>
    </submittedName>
</protein>
<name>A0A8B3CX36_9LEPT</name>
<proteinExistence type="predicted"/>